<dbReference type="KEGG" id="vg:55009892"/>
<dbReference type="GeneID" id="55009892"/>
<proteinExistence type="predicted"/>
<keyword evidence="2" id="KW-1185">Reference proteome</keyword>
<dbReference type="EMBL" id="MK279841">
    <property type="protein sequence ID" value="AZS06753.1"/>
    <property type="molecule type" value="Genomic_DNA"/>
</dbReference>
<dbReference type="Proteomes" id="UP000287372">
    <property type="component" value="Segment"/>
</dbReference>
<dbReference type="RefSeq" id="YP_009818549.1">
    <property type="nucleotide sequence ID" value="NC_048139.1"/>
</dbReference>
<gene>
    <name evidence="1" type="primary">114</name>
    <name evidence="1" type="ORF">SEA_HIYAA_114</name>
</gene>
<name>A0A3S9U929_9CAUD</name>
<protein>
    <submittedName>
        <fullName evidence="1">Uncharacterized protein</fullName>
    </submittedName>
</protein>
<sequence length="120" mass="13398">MANREFSDHGRPDLFDEDGEFIGSASDYDFWTCRNCGESNQGISLQDAQENHDLWGDCEEFEVMAQIEDDVIDPEGKAATVTQIGEGGEVALVRYEDGTEGEWDLVDLLVKPEEDADEAF</sequence>
<accession>A0A3S9U929</accession>
<evidence type="ECO:0000313" key="2">
    <source>
        <dbReference type="Proteomes" id="UP000287372"/>
    </source>
</evidence>
<evidence type="ECO:0000313" key="1">
    <source>
        <dbReference type="EMBL" id="AZS06753.1"/>
    </source>
</evidence>
<organism evidence="1 2">
    <name type="scientific">Streptomyces phage Hiyaa</name>
    <dbReference type="NCBI Taxonomy" id="2499072"/>
    <lineage>
        <taxon>Viruses</taxon>
        <taxon>Duplodnaviria</taxon>
        <taxon>Heunggongvirae</taxon>
        <taxon>Uroviricota</taxon>
        <taxon>Caudoviricetes</taxon>
        <taxon>Hiyaavirus</taxon>
        <taxon>Hiyaavirus hiyaa</taxon>
    </lineage>
</organism>
<reference evidence="1 2" key="1">
    <citation type="submission" date="2018-12" db="EMBL/GenBank/DDBJ databases">
        <authorList>
            <person name="Lieu J.K."/>
            <person name="Tian C.Z."/>
            <person name="Hsaio W.J."/>
            <person name="Shaffer C.D."/>
            <person name="Weston-Hafer K.A."/>
            <person name="Russell D.A."/>
            <person name="Pope W.H."/>
            <person name="Jacobs-Sera D."/>
            <person name="Hendrix R.W."/>
            <person name="Hatfull G.F."/>
        </authorList>
    </citation>
    <scope>NUCLEOTIDE SEQUENCE [LARGE SCALE GENOMIC DNA]</scope>
</reference>